<dbReference type="AlphaFoldDB" id="A0A6C0KPD0"/>
<proteinExistence type="predicted"/>
<evidence type="ECO:0000259" key="1">
    <source>
        <dbReference type="Pfam" id="PF19254"/>
    </source>
</evidence>
<accession>A0A6C0KPD0</accession>
<protein>
    <recommendedName>
        <fullName evidence="1">DUF5901 domain-containing protein</fullName>
    </recommendedName>
</protein>
<evidence type="ECO:0000313" key="2">
    <source>
        <dbReference type="EMBL" id="QHU19865.1"/>
    </source>
</evidence>
<sequence length="332" mass="38787">MNSNNPLVKTKHNFVLDRKILLIDSDDRDIERWPHSSEFEIRCPQIYNNVESIKLVNIMLPNFLYNISEYLQTNKMELEISGTTHTIVIQDGYYRHSQLKLALQKKLKAIDPSFVVTFNELNNKYYFGHPNRNKTFKFKFDKVIDYSTCNKDNYKVNVFSQHSEWGLGYILGFDKTTYVSKITTDDDILSFADAPTRWIDSSSNVLVSQNPSNLEDNIFIYIELDKYNKSDELKPYLYYNNSNTSSGIINGAFAKIPHTLSLNNNCTVNDGYLDNVSYFQPPIDKIAKIKLKFRYHNGMLVDFNNFNISLSLEINQLRNEMNNYDVRTPYKI</sequence>
<dbReference type="InterPro" id="IPR045420">
    <property type="entry name" value="DUF5901"/>
</dbReference>
<reference evidence="2" key="1">
    <citation type="journal article" date="2020" name="Nature">
        <title>Giant virus diversity and host interactions through global metagenomics.</title>
        <authorList>
            <person name="Schulz F."/>
            <person name="Roux S."/>
            <person name="Paez-Espino D."/>
            <person name="Jungbluth S."/>
            <person name="Walsh D.A."/>
            <person name="Denef V.J."/>
            <person name="McMahon K.D."/>
            <person name="Konstantinidis K.T."/>
            <person name="Eloe-Fadrosh E.A."/>
            <person name="Kyrpides N.C."/>
            <person name="Woyke T."/>
        </authorList>
    </citation>
    <scope>NUCLEOTIDE SEQUENCE</scope>
    <source>
        <strain evidence="2">GVMAG-S-3300013014-113</strain>
    </source>
</reference>
<feature type="domain" description="DUF5901" evidence="1">
    <location>
        <begin position="20"/>
        <end position="120"/>
    </location>
</feature>
<dbReference type="EMBL" id="MN740957">
    <property type="protein sequence ID" value="QHU19865.1"/>
    <property type="molecule type" value="Genomic_DNA"/>
</dbReference>
<organism evidence="2">
    <name type="scientific">viral metagenome</name>
    <dbReference type="NCBI Taxonomy" id="1070528"/>
    <lineage>
        <taxon>unclassified sequences</taxon>
        <taxon>metagenomes</taxon>
        <taxon>organismal metagenomes</taxon>
    </lineage>
</organism>
<dbReference type="Pfam" id="PF19254">
    <property type="entry name" value="DUF5901"/>
    <property type="match status" value="1"/>
</dbReference>
<name>A0A6C0KPD0_9ZZZZ</name>